<keyword evidence="4 6" id="KW-0808">Transferase</keyword>
<evidence type="ECO:0000256" key="3">
    <source>
        <dbReference type="ARBA" id="ARBA00022563"/>
    </source>
</evidence>
<accession>A0ABU5LA98</accession>
<dbReference type="InterPro" id="IPR015424">
    <property type="entry name" value="PyrdxlP-dep_Trfase"/>
</dbReference>
<name>A0ABU5LA98_9RICK</name>
<keyword evidence="6" id="KW-0028">Amino-acid biosynthesis</keyword>
<gene>
    <name evidence="6" type="primary">glyA</name>
    <name evidence="8" type="ORF">Cyrtocomes_01169</name>
</gene>
<comment type="catalytic activity">
    <reaction evidence="6">
        <text>(6R)-5,10-methylene-5,6,7,8-tetrahydrofolate + glycine + H2O = (6S)-5,6,7,8-tetrahydrofolate + L-serine</text>
        <dbReference type="Rhea" id="RHEA:15481"/>
        <dbReference type="ChEBI" id="CHEBI:15377"/>
        <dbReference type="ChEBI" id="CHEBI:15636"/>
        <dbReference type="ChEBI" id="CHEBI:33384"/>
        <dbReference type="ChEBI" id="CHEBI:57305"/>
        <dbReference type="ChEBI" id="CHEBI:57453"/>
        <dbReference type="EC" id="2.1.2.1"/>
    </reaction>
</comment>
<evidence type="ECO:0000256" key="1">
    <source>
        <dbReference type="ARBA" id="ARBA00001933"/>
    </source>
</evidence>
<dbReference type="InterPro" id="IPR015421">
    <property type="entry name" value="PyrdxlP-dep_Trfase_major"/>
</dbReference>
<proteinExistence type="inferred from homology"/>
<dbReference type="Gene3D" id="3.90.1150.10">
    <property type="entry name" value="Aspartate Aminotransferase, domain 1"/>
    <property type="match status" value="1"/>
</dbReference>
<sequence length="415" mass="45457">MNFFSGKLLDADPEIGSLISKELERQNYTLELIASENIASSQVLEAAGSCLTNKYAEGYPGKRYYGGCEYVDKIEEIAIDRLKSLYGCRFANVQPHSGSQANQAAFLALLKPGDKVLSLSLDCGGHLTHGSPVNMSGKWFDIKHYAVNRDTYLIDYDEVRSIAEDFRPRLIIAGCSSYPRALDFAKFRDIADSVGAYLMVDMAHIAGLVAAGLHQNPVEHSHVVTSTTHKTLRGPRGGIIICNDEAISKKIDSAVFPGIQGGPLMHIIAAKAVAFGLALQDDFREYMKMVVSNSKKLADVLINNGFHVITGGTDTHMLVIDLQNKGITGREAEERLDKARLTCNKNSIPFDKKSFITTSGIRLGSPACTTRGLGNQEFELIGNYISSILSTEYRVDSLLTDVSHKVLELCKKFPI</sequence>
<dbReference type="RefSeq" id="WP_322498215.1">
    <property type="nucleotide sequence ID" value="NZ_JARGYT010000108.1"/>
</dbReference>
<reference evidence="8 9" key="1">
    <citation type="submission" date="2023-02" db="EMBL/GenBank/DDBJ databases">
        <title>Host association and intracellularity evolved multiple times independently in the Rickettsiales.</title>
        <authorList>
            <person name="Castelli M."/>
            <person name="Nardi T."/>
            <person name="Gammuto L."/>
            <person name="Bellinzona G."/>
            <person name="Sabaneyeva E."/>
            <person name="Potekhin A."/>
            <person name="Serra V."/>
            <person name="Petroni G."/>
            <person name="Sassera D."/>
        </authorList>
    </citation>
    <scope>NUCLEOTIDE SEQUENCE [LARGE SCALE GENOMIC DNA]</scope>
    <source>
        <strain evidence="8 9">BOD18</strain>
    </source>
</reference>
<keyword evidence="5 6" id="KW-0663">Pyridoxal phosphate</keyword>
<evidence type="ECO:0000259" key="7">
    <source>
        <dbReference type="Pfam" id="PF00464"/>
    </source>
</evidence>
<comment type="subcellular location">
    <subcellularLocation>
        <location evidence="6">Cytoplasm</location>
    </subcellularLocation>
</comment>
<dbReference type="InterPro" id="IPR019798">
    <property type="entry name" value="Ser_HO-MeTrfase_PLP_BS"/>
</dbReference>
<keyword evidence="3 6" id="KW-0554">One-carbon metabolism</keyword>
<dbReference type="Gene3D" id="3.40.640.10">
    <property type="entry name" value="Type I PLP-dependent aspartate aminotransferase-like (Major domain)"/>
    <property type="match status" value="1"/>
</dbReference>
<protein>
    <recommendedName>
        <fullName evidence="6">Serine hydroxymethyltransferase</fullName>
        <shortName evidence="6">SHMT</shortName>
        <shortName evidence="6">Serine methylase</shortName>
        <ecNumber evidence="6">2.1.2.1</ecNumber>
    </recommendedName>
</protein>
<keyword evidence="6" id="KW-0963">Cytoplasm</keyword>
<dbReference type="Proteomes" id="UP001293791">
    <property type="component" value="Unassembled WGS sequence"/>
</dbReference>
<dbReference type="InterPro" id="IPR039429">
    <property type="entry name" value="SHMT-like_dom"/>
</dbReference>
<dbReference type="EC" id="2.1.2.1" evidence="6"/>
<comment type="similarity">
    <text evidence="2 6">Belongs to the SHMT family.</text>
</comment>
<comment type="caution">
    <text evidence="8">The sequence shown here is derived from an EMBL/GenBank/DDBJ whole genome shotgun (WGS) entry which is preliminary data.</text>
</comment>
<dbReference type="SUPFAM" id="SSF53383">
    <property type="entry name" value="PLP-dependent transferases"/>
    <property type="match status" value="1"/>
</dbReference>
<comment type="subunit">
    <text evidence="6">Homodimer.</text>
</comment>
<feature type="modified residue" description="N6-(pyridoxal phosphate)lysine" evidence="6">
    <location>
        <position position="230"/>
    </location>
</feature>
<comment type="function">
    <text evidence="6">Catalyzes the reversible interconversion of serine and glycine with tetrahydrofolate (THF) serving as the one-carbon carrier. This reaction serves as the major source of one-carbon groups required for the biosynthesis of purines, thymidylate, methionine, and other important biomolecules. Also exhibits THF-independent aldolase activity toward beta-hydroxyamino acids, producing glycine and aldehydes, via a retro-aldol mechanism.</text>
</comment>
<dbReference type="InterPro" id="IPR015422">
    <property type="entry name" value="PyrdxlP-dep_Trfase_small"/>
</dbReference>
<feature type="binding site" evidence="6">
    <location>
        <position position="245"/>
    </location>
    <ligand>
        <name>(6S)-5,6,7,8-tetrahydrofolate</name>
        <dbReference type="ChEBI" id="CHEBI:57453"/>
    </ligand>
</feature>
<evidence type="ECO:0000313" key="9">
    <source>
        <dbReference type="Proteomes" id="UP001293791"/>
    </source>
</evidence>
<comment type="cofactor">
    <cofactor evidence="1 6">
        <name>pyridoxal 5'-phosphate</name>
        <dbReference type="ChEBI" id="CHEBI:597326"/>
    </cofactor>
</comment>
<dbReference type="PROSITE" id="PS00096">
    <property type="entry name" value="SHMT"/>
    <property type="match status" value="1"/>
</dbReference>
<evidence type="ECO:0000256" key="6">
    <source>
        <dbReference type="HAMAP-Rule" id="MF_00051"/>
    </source>
</evidence>
<feature type="binding site" evidence="6">
    <location>
        <position position="121"/>
    </location>
    <ligand>
        <name>(6S)-5,6,7,8-tetrahydrofolate</name>
        <dbReference type="ChEBI" id="CHEBI:57453"/>
    </ligand>
</feature>
<evidence type="ECO:0000256" key="4">
    <source>
        <dbReference type="ARBA" id="ARBA00022679"/>
    </source>
</evidence>
<evidence type="ECO:0000256" key="5">
    <source>
        <dbReference type="ARBA" id="ARBA00022898"/>
    </source>
</evidence>
<keyword evidence="9" id="KW-1185">Reference proteome</keyword>
<dbReference type="NCBIfam" id="NF000586">
    <property type="entry name" value="PRK00011.1"/>
    <property type="match status" value="1"/>
</dbReference>
<dbReference type="PANTHER" id="PTHR11680:SF35">
    <property type="entry name" value="SERINE HYDROXYMETHYLTRANSFERASE 1"/>
    <property type="match status" value="1"/>
</dbReference>
<dbReference type="InterPro" id="IPR001085">
    <property type="entry name" value="Ser_HO-MeTrfase"/>
</dbReference>
<dbReference type="InterPro" id="IPR049943">
    <property type="entry name" value="Ser_HO-MeTrfase-like"/>
</dbReference>
<feature type="binding site" evidence="6">
    <location>
        <begin position="125"/>
        <end position="127"/>
    </location>
    <ligand>
        <name>(6S)-5,6,7,8-tetrahydrofolate</name>
        <dbReference type="ChEBI" id="CHEBI:57453"/>
    </ligand>
</feature>
<feature type="domain" description="Serine hydroxymethyltransferase-like" evidence="7">
    <location>
        <begin position="10"/>
        <end position="385"/>
    </location>
</feature>
<dbReference type="HAMAP" id="MF_00051">
    <property type="entry name" value="SHMT"/>
    <property type="match status" value="1"/>
</dbReference>
<feature type="site" description="Plays an important role in substrate specificity" evidence="6">
    <location>
        <position position="229"/>
    </location>
</feature>
<evidence type="ECO:0000313" key="8">
    <source>
        <dbReference type="EMBL" id="MDZ5762774.1"/>
    </source>
</evidence>
<dbReference type="Pfam" id="PF00464">
    <property type="entry name" value="SHMT"/>
    <property type="match status" value="1"/>
</dbReference>
<dbReference type="PIRSF" id="PIRSF000412">
    <property type="entry name" value="SHMT"/>
    <property type="match status" value="1"/>
</dbReference>
<comment type="pathway">
    <text evidence="6">One-carbon metabolism; tetrahydrofolate interconversion.</text>
</comment>
<comment type="caution">
    <text evidence="6">Lacks conserved residue(s) required for the propagation of feature annotation.</text>
</comment>
<dbReference type="PANTHER" id="PTHR11680">
    <property type="entry name" value="SERINE HYDROXYMETHYLTRANSFERASE"/>
    <property type="match status" value="1"/>
</dbReference>
<comment type="pathway">
    <text evidence="6">Amino-acid biosynthesis; glycine biosynthesis; glycine from L-serine: step 1/1.</text>
</comment>
<organism evidence="8 9">
    <name type="scientific">Candidatus Cyrtobacter comes</name>
    <dbReference type="NCBI Taxonomy" id="675776"/>
    <lineage>
        <taxon>Bacteria</taxon>
        <taxon>Pseudomonadati</taxon>
        <taxon>Pseudomonadota</taxon>
        <taxon>Alphaproteobacteria</taxon>
        <taxon>Rickettsiales</taxon>
        <taxon>Candidatus Midichloriaceae</taxon>
        <taxon>Candidatus Cyrtobacter</taxon>
    </lineage>
</organism>
<dbReference type="CDD" id="cd00378">
    <property type="entry name" value="SHMT"/>
    <property type="match status" value="1"/>
</dbReference>
<dbReference type="EMBL" id="JARGYT010000108">
    <property type="protein sequence ID" value="MDZ5762774.1"/>
    <property type="molecule type" value="Genomic_DNA"/>
</dbReference>
<evidence type="ECO:0000256" key="2">
    <source>
        <dbReference type="ARBA" id="ARBA00006376"/>
    </source>
</evidence>